<reference evidence="2 3" key="1">
    <citation type="submission" date="2023-01" db="EMBL/GenBank/DDBJ databases">
        <title>Analysis of 21 Apiospora genomes using comparative genomics revels a genus with tremendous synthesis potential of carbohydrate active enzymes and secondary metabolites.</title>
        <authorList>
            <person name="Sorensen T."/>
        </authorList>
    </citation>
    <scope>NUCLEOTIDE SEQUENCE [LARGE SCALE GENOMIC DNA]</scope>
    <source>
        <strain evidence="2 3">CBS 135458</strain>
    </source>
</reference>
<dbReference type="Proteomes" id="UP001480595">
    <property type="component" value="Unassembled WGS sequence"/>
</dbReference>
<keyword evidence="3" id="KW-1185">Reference proteome</keyword>
<feature type="compositionally biased region" description="Basic residues" evidence="1">
    <location>
        <begin position="1"/>
        <end position="10"/>
    </location>
</feature>
<gene>
    <name evidence="2" type="ORF">PG994_013437</name>
</gene>
<dbReference type="EMBL" id="JAQQWL010000013">
    <property type="protein sequence ID" value="KAK8042954.1"/>
    <property type="molecule type" value="Genomic_DNA"/>
</dbReference>
<protein>
    <submittedName>
        <fullName evidence="2">Uncharacterized protein</fullName>
    </submittedName>
</protein>
<name>A0ABR1T8N1_9PEZI</name>
<dbReference type="RefSeq" id="XP_066709807.1">
    <property type="nucleotide sequence ID" value="XM_066864846.1"/>
</dbReference>
<accession>A0ABR1T8N1</accession>
<organism evidence="2 3">
    <name type="scientific">Apiospora phragmitis</name>
    <dbReference type="NCBI Taxonomy" id="2905665"/>
    <lineage>
        <taxon>Eukaryota</taxon>
        <taxon>Fungi</taxon>
        <taxon>Dikarya</taxon>
        <taxon>Ascomycota</taxon>
        <taxon>Pezizomycotina</taxon>
        <taxon>Sordariomycetes</taxon>
        <taxon>Xylariomycetidae</taxon>
        <taxon>Amphisphaeriales</taxon>
        <taxon>Apiosporaceae</taxon>
        <taxon>Apiospora</taxon>
    </lineage>
</organism>
<proteinExistence type="predicted"/>
<feature type="region of interest" description="Disordered" evidence="1">
    <location>
        <begin position="1"/>
        <end position="27"/>
    </location>
</feature>
<evidence type="ECO:0000313" key="2">
    <source>
        <dbReference type="EMBL" id="KAK8042954.1"/>
    </source>
</evidence>
<dbReference type="GeneID" id="92097909"/>
<feature type="compositionally biased region" description="Basic and acidic residues" evidence="1">
    <location>
        <begin position="11"/>
        <end position="20"/>
    </location>
</feature>
<comment type="caution">
    <text evidence="2">The sequence shown here is derived from an EMBL/GenBank/DDBJ whole genome shotgun (WGS) entry which is preliminary data.</text>
</comment>
<evidence type="ECO:0000256" key="1">
    <source>
        <dbReference type="SAM" id="MobiDB-lite"/>
    </source>
</evidence>
<sequence length="181" mass="20638">MSNLFKKGKGKDKDKGKSKSDGSVLGLATPINRTEYREYLEENKIYFREYDEPVPKYVTDVCDDMRKPRTSPEPTRDDALRHMNQLIRMQHNGAQESQVEDWFKTKVFPDADGIAERRLQGLEVRAKPTFQNCIPNGSGSSPQRISKPIPDLVYGYSTDRRRAPFSSAQKIAGGRWIPGWG</sequence>
<evidence type="ECO:0000313" key="3">
    <source>
        <dbReference type="Proteomes" id="UP001480595"/>
    </source>
</evidence>